<dbReference type="PROSITE" id="PS50943">
    <property type="entry name" value="HTH_CROC1"/>
    <property type="match status" value="1"/>
</dbReference>
<proteinExistence type="predicted"/>
<dbReference type="RefSeq" id="WP_118244250.1">
    <property type="nucleotide sequence ID" value="NZ_QRJS01000035.1"/>
</dbReference>
<dbReference type="EMBL" id="QRJS01000035">
    <property type="protein sequence ID" value="RHH41617.1"/>
    <property type="molecule type" value="Genomic_DNA"/>
</dbReference>
<protein>
    <submittedName>
        <fullName evidence="2">XRE family transcriptional regulator</fullName>
    </submittedName>
</protein>
<reference evidence="2 3" key="1">
    <citation type="submission" date="2018-08" db="EMBL/GenBank/DDBJ databases">
        <title>A genome reference for cultivated species of the human gut microbiota.</title>
        <authorList>
            <person name="Zou Y."/>
            <person name="Xue W."/>
            <person name="Luo G."/>
        </authorList>
    </citation>
    <scope>NUCLEOTIDE SEQUENCE [LARGE SCALE GENOMIC DNA]</scope>
    <source>
        <strain evidence="2 3">AM17-44</strain>
    </source>
</reference>
<dbReference type="SUPFAM" id="SSF47413">
    <property type="entry name" value="lambda repressor-like DNA-binding domains"/>
    <property type="match status" value="1"/>
</dbReference>
<dbReference type="AlphaFoldDB" id="A0A414WU28"/>
<comment type="caution">
    <text evidence="2">The sequence shown here is derived from an EMBL/GenBank/DDBJ whole genome shotgun (WGS) entry which is preliminary data.</text>
</comment>
<sequence length="123" mass="14613">MENRIELLKNKGYWIAKLQIDLYREIQDFMEQQKINKTQLAEYLGCSKGYVSQLLNGDFDHKISKLVELSLAIGKVPQITYTDLQEYIQKEQDSYCIHITNQRFVPYKMMKTKQHLNPYFTIA</sequence>
<dbReference type="Pfam" id="PF01381">
    <property type="entry name" value="HTH_3"/>
    <property type="match status" value="1"/>
</dbReference>
<dbReference type="InterPro" id="IPR010982">
    <property type="entry name" value="Lambda_DNA-bd_dom_sf"/>
</dbReference>
<evidence type="ECO:0000313" key="3">
    <source>
        <dbReference type="Proteomes" id="UP000284998"/>
    </source>
</evidence>
<organism evidence="2 3">
    <name type="scientific">Phocaeicola plebeius</name>
    <dbReference type="NCBI Taxonomy" id="310297"/>
    <lineage>
        <taxon>Bacteria</taxon>
        <taxon>Pseudomonadati</taxon>
        <taxon>Bacteroidota</taxon>
        <taxon>Bacteroidia</taxon>
        <taxon>Bacteroidales</taxon>
        <taxon>Bacteroidaceae</taxon>
        <taxon>Phocaeicola</taxon>
    </lineage>
</organism>
<dbReference type="InterPro" id="IPR001387">
    <property type="entry name" value="Cro/C1-type_HTH"/>
</dbReference>
<name>A0A414WU28_9BACT</name>
<gene>
    <name evidence="2" type="ORF">DW204_12055</name>
</gene>
<evidence type="ECO:0000313" key="2">
    <source>
        <dbReference type="EMBL" id="RHH41617.1"/>
    </source>
</evidence>
<evidence type="ECO:0000259" key="1">
    <source>
        <dbReference type="PROSITE" id="PS50943"/>
    </source>
</evidence>
<dbReference type="GO" id="GO:0003677">
    <property type="term" value="F:DNA binding"/>
    <property type="evidence" value="ECO:0007669"/>
    <property type="project" value="InterPro"/>
</dbReference>
<dbReference type="Gene3D" id="1.10.260.40">
    <property type="entry name" value="lambda repressor-like DNA-binding domains"/>
    <property type="match status" value="1"/>
</dbReference>
<feature type="domain" description="HTH cro/C1-type" evidence="1">
    <location>
        <begin position="26"/>
        <end position="79"/>
    </location>
</feature>
<dbReference type="CDD" id="cd00093">
    <property type="entry name" value="HTH_XRE"/>
    <property type="match status" value="1"/>
</dbReference>
<dbReference type="Proteomes" id="UP000284998">
    <property type="component" value="Unassembled WGS sequence"/>
</dbReference>
<accession>A0A414WU28</accession>